<dbReference type="PROSITE" id="PS00108">
    <property type="entry name" value="PROTEIN_KINASE_ST"/>
    <property type="match status" value="1"/>
</dbReference>
<dbReference type="InParanoid" id="A0A2K3CT51"/>
<keyword evidence="2 5" id="KW-0547">Nucleotide-binding</keyword>
<dbReference type="GO" id="GO:0004672">
    <property type="term" value="F:protein kinase activity"/>
    <property type="evidence" value="ECO:0000318"/>
    <property type="project" value="GO_Central"/>
</dbReference>
<evidence type="ECO:0000259" key="9">
    <source>
        <dbReference type="PROSITE" id="PS50011"/>
    </source>
</evidence>
<dbReference type="GO" id="GO:0005524">
    <property type="term" value="F:ATP binding"/>
    <property type="evidence" value="ECO:0007669"/>
    <property type="project" value="UniProtKB-UniRule"/>
</dbReference>
<dbReference type="InterPro" id="IPR017441">
    <property type="entry name" value="Protein_kinase_ATP_BS"/>
</dbReference>
<evidence type="ECO:0000256" key="2">
    <source>
        <dbReference type="ARBA" id="ARBA00022741"/>
    </source>
</evidence>
<evidence type="ECO:0000313" key="11">
    <source>
        <dbReference type="Proteomes" id="UP000006906"/>
    </source>
</evidence>
<feature type="transmembrane region" description="Helical" evidence="7">
    <location>
        <begin position="301"/>
        <end position="326"/>
    </location>
</feature>
<dbReference type="STRING" id="3055.A0A2K3CT51"/>
<dbReference type="RefSeq" id="XP_001698131.2">
    <property type="nucleotide sequence ID" value="XM_001698079.2"/>
</dbReference>
<dbReference type="CDD" id="cd13999">
    <property type="entry name" value="STKc_MAP3K-like"/>
    <property type="match status" value="1"/>
</dbReference>
<keyword evidence="4 5" id="KW-0067">ATP-binding</keyword>
<reference evidence="10 11" key="1">
    <citation type="journal article" date="2007" name="Science">
        <title>The Chlamydomonas genome reveals the evolution of key animal and plant functions.</title>
        <authorList>
            <person name="Merchant S.S."/>
            <person name="Prochnik S.E."/>
            <person name="Vallon O."/>
            <person name="Harris E.H."/>
            <person name="Karpowicz S.J."/>
            <person name="Witman G.B."/>
            <person name="Terry A."/>
            <person name="Salamov A."/>
            <person name="Fritz-Laylin L.K."/>
            <person name="Marechal-Drouard L."/>
            <person name="Marshall W.F."/>
            <person name="Qu L.H."/>
            <person name="Nelson D.R."/>
            <person name="Sanderfoot A.A."/>
            <person name="Spalding M.H."/>
            <person name="Kapitonov V.V."/>
            <person name="Ren Q."/>
            <person name="Ferris P."/>
            <person name="Lindquist E."/>
            <person name="Shapiro H."/>
            <person name="Lucas S.M."/>
            <person name="Grimwood J."/>
            <person name="Schmutz J."/>
            <person name="Cardol P."/>
            <person name="Cerutti H."/>
            <person name="Chanfreau G."/>
            <person name="Chen C.L."/>
            <person name="Cognat V."/>
            <person name="Croft M.T."/>
            <person name="Dent R."/>
            <person name="Dutcher S."/>
            <person name="Fernandez E."/>
            <person name="Fukuzawa H."/>
            <person name="Gonzalez-Ballester D."/>
            <person name="Gonzalez-Halphen D."/>
            <person name="Hallmann A."/>
            <person name="Hanikenne M."/>
            <person name="Hippler M."/>
            <person name="Inwood W."/>
            <person name="Jabbari K."/>
            <person name="Kalanon M."/>
            <person name="Kuras R."/>
            <person name="Lefebvre P.A."/>
            <person name="Lemaire S.D."/>
            <person name="Lobanov A.V."/>
            <person name="Lohr M."/>
            <person name="Manuell A."/>
            <person name="Meier I."/>
            <person name="Mets L."/>
            <person name="Mittag M."/>
            <person name="Mittelmeier T."/>
            <person name="Moroney J.V."/>
            <person name="Moseley J."/>
            <person name="Napoli C."/>
            <person name="Nedelcu A.M."/>
            <person name="Niyogi K."/>
            <person name="Novoselov S.V."/>
            <person name="Paulsen I.T."/>
            <person name="Pazour G."/>
            <person name="Purton S."/>
            <person name="Ral J.P."/>
            <person name="Riano-Pachon D.M."/>
            <person name="Riekhof W."/>
            <person name="Rymarquis L."/>
            <person name="Schroda M."/>
            <person name="Stern D."/>
            <person name="Umen J."/>
            <person name="Willows R."/>
            <person name="Wilson N."/>
            <person name="Zimmer S.L."/>
            <person name="Allmer J."/>
            <person name="Balk J."/>
            <person name="Bisova K."/>
            <person name="Chen C.J."/>
            <person name="Elias M."/>
            <person name="Gendler K."/>
            <person name="Hauser C."/>
            <person name="Lamb M.R."/>
            <person name="Ledford H."/>
            <person name="Long J.C."/>
            <person name="Minagawa J."/>
            <person name="Page M.D."/>
            <person name="Pan J."/>
            <person name="Pootakham W."/>
            <person name="Roje S."/>
            <person name="Rose A."/>
            <person name="Stahlberg E."/>
            <person name="Terauchi A.M."/>
            <person name="Yang P."/>
            <person name="Ball S."/>
            <person name="Bowler C."/>
            <person name="Dieckmann C.L."/>
            <person name="Gladyshev V.N."/>
            <person name="Green P."/>
            <person name="Jorgensen R."/>
            <person name="Mayfield S."/>
            <person name="Mueller-Roeber B."/>
            <person name="Rajamani S."/>
            <person name="Sayre R.T."/>
            <person name="Brokstein P."/>
            <person name="Dubchak I."/>
            <person name="Goodstein D."/>
            <person name="Hornick L."/>
            <person name="Huang Y.W."/>
            <person name="Jhaveri J."/>
            <person name="Luo Y."/>
            <person name="Martinez D."/>
            <person name="Ngau W.C."/>
            <person name="Otillar B."/>
            <person name="Poliakov A."/>
            <person name="Porter A."/>
            <person name="Szajkowski L."/>
            <person name="Werner G."/>
            <person name="Zhou K."/>
            <person name="Grigoriev I.V."/>
            <person name="Rokhsar D.S."/>
            <person name="Grossman A.R."/>
        </authorList>
    </citation>
    <scope>NUCLEOTIDE SEQUENCE [LARGE SCALE GENOMIC DNA]</scope>
    <source>
        <strain evidence="11">CC-503</strain>
    </source>
</reference>
<dbReference type="GO" id="GO:0007165">
    <property type="term" value="P:signal transduction"/>
    <property type="evidence" value="ECO:0000318"/>
    <property type="project" value="GO_Central"/>
</dbReference>
<evidence type="ECO:0000256" key="4">
    <source>
        <dbReference type="ARBA" id="ARBA00022840"/>
    </source>
</evidence>
<dbReference type="OrthoDB" id="2804215at2759"/>
<feature type="binding site" evidence="5">
    <location>
        <position position="620"/>
    </location>
    <ligand>
        <name>ATP</name>
        <dbReference type="ChEBI" id="CHEBI:30616"/>
    </ligand>
</feature>
<dbReference type="InterPro" id="IPR011009">
    <property type="entry name" value="Kinase-like_dom_sf"/>
</dbReference>
<accession>A0A2K3CT51</accession>
<gene>
    <name evidence="10" type="ORF">CHLRE_16g654850v5</name>
</gene>
<keyword evidence="7" id="KW-0812">Transmembrane</keyword>
<keyword evidence="3" id="KW-0418">Kinase</keyword>
<evidence type="ECO:0000256" key="3">
    <source>
        <dbReference type="ARBA" id="ARBA00022777"/>
    </source>
</evidence>
<dbReference type="Gene3D" id="3.30.200.20">
    <property type="entry name" value="Phosphorylase Kinase, domain 1"/>
    <property type="match status" value="1"/>
</dbReference>
<dbReference type="KEGG" id="cre:CHLRE_16g654850v5"/>
<dbReference type="InterPro" id="IPR008271">
    <property type="entry name" value="Ser/Thr_kinase_AS"/>
</dbReference>
<dbReference type="PANTHER" id="PTHR44329:SF214">
    <property type="entry name" value="PROTEIN KINASE DOMAIN-CONTAINING PROTEIN"/>
    <property type="match status" value="1"/>
</dbReference>
<feature type="signal peptide" evidence="8">
    <location>
        <begin position="1"/>
        <end position="26"/>
    </location>
</feature>
<dbReference type="PROSITE" id="PS00107">
    <property type="entry name" value="PROTEIN_KINASE_ATP"/>
    <property type="match status" value="1"/>
</dbReference>
<evidence type="ECO:0000313" key="10">
    <source>
        <dbReference type="EMBL" id="PNW71449.1"/>
    </source>
</evidence>
<dbReference type="Pfam" id="PF00069">
    <property type="entry name" value="Pkinase"/>
    <property type="match status" value="1"/>
</dbReference>
<dbReference type="SMART" id="SM00220">
    <property type="entry name" value="S_TKc"/>
    <property type="match status" value="1"/>
</dbReference>
<evidence type="ECO:0000256" key="8">
    <source>
        <dbReference type="SAM" id="SignalP"/>
    </source>
</evidence>
<dbReference type="PANTHER" id="PTHR44329">
    <property type="entry name" value="SERINE/THREONINE-PROTEIN KINASE TNNI3K-RELATED"/>
    <property type="match status" value="1"/>
</dbReference>
<protein>
    <recommendedName>
        <fullName evidence="9">Protein kinase domain-containing protein</fullName>
    </recommendedName>
</protein>
<dbReference type="EMBL" id="CM008977">
    <property type="protein sequence ID" value="PNW71449.1"/>
    <property type="molecule type" value="Genomic_DNA"/>
</dbReference>
<dbReference type="InterPro" id="IPR051681">
    <property type="entry name" value="Ser/Thr_Kinases-Pseudokinases"/>
</dbReference>
<name>A0A2K3CT51_CHLRE</name>
<dbReference type="InterPro" id="IPR000719">
    <property type="entry name" value="Prot_kinase_dom"/>
</dbReference>
<dbReference type="ExpressionAtlas" id="A0A2K3CT51">
    <property type="expression patterns" value="baseline"/>
</dbReference>
<keyword evidence="7" id="KW-1133">Transmembrane helix</keyword>
<keyword evidence="8" id="KW-0732">Signal</keyword>
<organism evidence="10 11">
    <name type="scientific">Chlamydomonas reinhardtii</name>
    <name type="common">Chlamydomonas smithii</name>
    <dbReference type="NCBI Taxonomy" id="3055"/>
    <lineage>
        <taxon>Eukaryota</taxon>
        <taxon>Viridiplantae</taxon>
        <taxon>Chlorophyta</taxon>
        <taxon>core chlorophytes</taxon>
        <taxon>Chlorophyceae</taxon>
        <taxon>CS clade</taxon>
        <taxon>Chlamydomonadales</taxon>
        <taxon>Chlamydomonadaceae</taxon>
        <taxon>Chlamydomonas</taxon>
    </lineage>
</organism>
<evidence type="ECO:0000256" key="1">
    <source>
        <dbReference type="ARBA" id="ARBA00022679"/>
    </source>
</evidence>
<feature type="region of interest" description="Disordered" evidence="6">
    <location>
        <begin position="482"/>
        <end position="501"/>
    </location>
</feature>
<dbReference type="GeneID" id="5723688"/>
<keyword evidence="7" id="KW-0472">Membrane</keyword>
<dbReference type="PaxDb" id="3055-EDO99416"/>
<sequence length="915" mass="95567">MKPAILDVVTAAWLLAIVGVGRTCTARVVNATNGRGIVLGFITPDVTTVVVLNDVSWVDADWDGIETPMPMARSLTVTGLPPGPDGLLLTWDSNYVSRKVRLVNVTLTLQNFAIYRYRRVNQNLAPGCDVLAPCAAGDWGRVVLDNAFLVQRLCYPPSMHLSALAGVARPLAIPGNQSYRVMLPQPACAAPPAAAPLALPDSEPRPQEKCWPYMGAYDDLGIVCADLDTSQKQLITGYTLHCRKVLYVCDDMISDECVARLGTLGCYNNWAAYKQQLTSQSPAGTAGTAPPSSTSSGHNTAAVVGGVVGGVCGAILVGVAVGAFLWRRRQRQNSLAQHPGGDAGGAKDPSAGPYLVAVADSSHDDVSAGGLGGAGAHGACAACWPLGVWVQRQEALANLAGGGADPEYGGAPGAVALVRDHSSGIGIGGSKAGLLEHPDAAGGGRGSADSKTDQAQVAAPLSGGASDQNGEARRGPELQHHLLRPHSNSNGGGPHEHQQGALAEHLTTETLTTCAFETATGTDFTAYGGSLNADGALATGTATASAAASSSVGLDAVPPSPLLMSTVGGLDLMDVVTLDTPLLVNVSADPRVKLLPVMLGRGAFGRVLEGRYQGQRVAVKILNEMMGAADHTKHEGHGGAQVDPNIGAVHRTSGDCSSGDAGGDGGDGQAIVMPDGTGNVLEALAQEVEVLGRCRHPNVVRLLAACLTPPRLCLVMELMETNLERMLYGGGPDQPLLPLGTVLDIALDVAQGLSYLHPTIVHRDLKPGNVLVNLNSGKRPLAKLSDFGLSRIQCTVAITADLVAGTPGYMAPELFDVSNFVISHKVDMYSYGVLLWAMLTGKEPWKEYGLVQMTYCVAILQQRPPLPGPERCSDKMRRLINSCWEPQPQRRPAAAEVVKQLLLIKQYETFASASP</sequence>
<dbReference type="PROSITE" id="PS50011">
    <property type="entry name" value="PROTEIN_KINASE_DOM"/>
    <property type="match status" value="1"/>
</dbReference>
<dbReference type="Gene3D" id="1.10.510.10">
    <property type="entry name" value="Transferase(Phosphotransferase) domain 1"/>
    <property type="match status" value="1"/>
</dbReference>
<evidence type="ECO:0000256" key="7">
    <source>
        <dbReference type="SAM" id="Phobius"/>
    </source>
</evidence>
<proteinExistence type="predicted"/>
<dbReference type="Gramene" id="PNW71449">
    <property type="protein sequence ID" value="PNW71449"/>
    <property type="gene ID" value="CHLRE_16g654850v5"/>
</dbReference>
<keyword evidence="1" id="KW-0808">Transferase</keyword>
<evidence type="ECO:0000256" key="5">
    <source>
        <dbReference type="PROSITE-ProRule" id="PRU10141"/>
    </source>
</evidence>
<feature type="chain" id="PRO_5014426357" description="Protein kinase domain-containing protein" evidence="8">
    <location>
        <begin position="27"/>
        <end position="915"/>
    </location>
</feature>
<keyword evidence="11" id="KW-1185">Reference proteome</keyword>
<dbReference type="SUPFAM" id="SSF56112">
    <property type="entry name" value="Protein kinase-like (PK-like)"/>
    <property type="match status" value="1"/>
</dbReference>
<feature type="region of interest" description="Disordered" evidence="6">
    <location>
        <begin position="436"/>
        <end position="475"/>
    </location>
</feature>
<dbReference type="Proteomes" id="UP000006906">
    <property type="component" value="Chromosome 16"/>
</dbReference>
<feature type="domain" description="Protein kinase" evidence="9">
    <location>
        <begin position="593"/>
        <end position="903"/>
    </location>
</feature>
<dbReference type="AlphaFoldDB" id="A0A2K3CT51"/>
<evidence type="ECO:0000256" key="6">
    <source>
        <dbReference type="SAM" id="MobiDB-lite"/>
    </source>
</evidence>
<dbReference type="GO" id="GO:0005737">
    <property type="term" value="C:cytoplasm"/>
    <property type="evidence" value="ECO:0000318"/>
    <property type="project" value="GO_Central"/>
</dbReference>